<proteinExistence type="predicted"/>
<reference evidence="1 2" key="1">
    <citation type="submission" date="2018-02" db="EMBL/GenBank/DDBJ databases">
        <title>The genomes of Aspergillus section Nigri reveals drivers in fungal speciation.</title>
        <authorList>
            <consortium name="DOE Joint Genome Institute"/>
            <person name="Vesth T.C."/>
            <person name="Nybo J."/>
            <person name="Theobald S."/>
            <person name="Brandl J."/>
            <person name="Frisvad J.C."/>
            <person name="Nielsen K.F."/>
            <person name="Lyhne E.K."/>
            <person name="Kogle M.E."/>
            <person name="Kuo A."/>
            <person name="Riley R."/>
            <person name="Clum A."/>
            <person name="Nolan M."/>
            <person name="Lipzen A."/>
            <person name="Salamov A."/>
            <person name="Henrissat B."/>
            <person name="Wiebenga A."/>
            <person name="De vries R.P."/>
            <person name="Grigoriev I.V."/>
            <person name="Mortensen U.H."/>
            <person name="Andersen M.R."/>
            <person name="Baker S.E."/>
        </authorList>
    </citation>
    <scope>NUCLEOTIDE SEQUENCE [LARGE SCALE GENOMIC DNA]</scope>
    <source>
        <strain evidence="1 2">CBS 707.79</strain>
    </source>
</reference>
<evidence type="ECO:0000313" key="1">
    <source>
        <dbReference type="EMBL" id="PYH97276.1"/>
    </source>
</evidence>
<sequence>MRFTQIINVIAAGSLAGIAAAVPMGTRTLDVAKRGVALGSRATNAVVTNSAVAVKTINDSTGKSSGTDSYTMYTGDGSTQDGWPAKSDWLSFDELWKVNKASISESCSNNGWGADNSATETQDIYDAINEVAKESEVDHRLILAVVMQESKGCVRVPTTANSVSNPGLMQSYEGTGTCYGKSTCPKSEIVQMIRDGAVGTASGDGYATLINLAKSNTVAAYYKSARLYNSGINSLESSDNLSSSSGATSCYASDVANRLTGWVTAATKCTSS</sequence>
<dbReference type="Gene3D" id="1.10.530.10">
    <property type="match status" value="1"/>
</dbReference>
<evidence type="ECO:0008006" key="3">
    <source>
        <dbReference type="Google" id="ProtNLM"/>
    </source>
</evidence>
<dbReference type="Proteomes" id="UP000247810">
    <property type="component" value="Unassembled WGS sequence"/>
</dbReference>
<evidence type="ECO:0000313" key="2">
    <source>
        <dbReference type="Proteomes" id="UP000247810"/>
    </source>
</evidence>
<organism evidence="1 2">
    <name type="scientific">Aspergillus ellipticus CBS 707.79</name>
    <dbReference type="NCBI Taxonomy" id="1448320"/>
    <lineage>
        <taxon>Eukaryota</taxon>
        <taxon>Fungi</taxon>
        <taxon>Dikarya</taxon>
        <taxon>Ascomycota</taxon>
        <taxon>Pezizomycotina</taxon>
        <taxon>Eurotiomycetes</taxon>
        <taxon>Eurotiomycetidae</taxon>
        <taxon>Eurotiales</taxon>
        <taxon>Aspergillaceae</taxon>
        <taxon>Aspergillus</taxon>
        <taxon>Aspergillus subgen. Circumdati</taxon>
    </lineage>
</organism>
<gene>
    <name evidence="1" type="ORF">BO71DRAFT_448025</name>
</gene>
<dbReference type="SUPFAM" id="SSF53955">
    <property type="entry name" value="Lysozyme-like"/>
    <property type="match status" value="1"/>
</dbReference>
<dbReference type="AlphaFoldDB" id="A0A319DIB3"/>
<dbReference type="EMBL" id="KZ825826">
    <property type="protein sequence ID" value="PYH97276.1"/>
    <property type="molecule type" value="Genomic_DNA"/>
</dbReference>
<keyword evidence="2" id="KW-1185">Reference proteome</keyword>
<dbReference type="InterPro" id="IPR023346">
    <property type="entry name" value="Lysozyme-like_dom_sf"/>
</dbReference>
<dbReference type="VEuPathDB" id="FungiDB:BO71DRAFT_448025"/>
<protein>
    <recommendedName>
        <fullName evidence="3">Muramidase</fullName>
    </recommendedName>
</protein>
<dbReference type="STRING" id="1448320.A0A319DIB3"/>
<accession>A0A319DIB3</accession>
<dbReference type="OrthoDB" id="1193027at2759"/>
<name>A0A319DIB3_9EURO</name>